<name>A0A9P0LA93_ACAOB</name>
<evidence type="ECO:0000256" key="1">
    <source>
        <dbReference type="SAM" id="MobiDB-lite"/>
    </source>
</evidence>
<proteinExistence type="predicted"/>
<evidence type="ECO:0000313" key="2">
    <source>
        <dbReference type="EMBL" id="CAH1991701.1"/>
    </source>
</evidence>
<dbReference type="AlphaFoldDB" id="A0A9P0LA93"/>
<comment type="caution">
    <text evidence="2">The sequence shown here is derived from an EMBL/GenBank/DDBJ whole genome shotgun (WGS) entry which is preliminary data.</text>
</comment>
<accession>A0A9P0LA93</accession>
<evidence type="ECO:0000313" key="3">
    <source>
        <dbReference type="Proteomes" id="UP001152888"/>
    </source>
</evidence>
<keyword evidence="3" id="KW-1185">Reference proteome</keyword>
<feature type="compositionally biased region" description="Low complexity" evidence="1">
    <location>
        <begin position="205"/>
        <end position="220"/>
    </location>
</feature>
<sequence>MKLLKQDDAENLADSQNNSQTDDIIEGETNMEHSSITPESNRDDTHGASISAREESPKVNKFTKPSTPKRKRAQKQVNQTEDPLLERARQFIQQPNDPTLIYAHHVANKLKKFQGRTRTLVERAINKVIFEAEMGHYDTPAVQMSSLYSPYPNLIPSPTTIAVPLSSPSSSYSSQDSPLSTTMQNISSYYSHSPNLIPPSTTVAPPRISPSSPNSSQRSPLFVKSDYEQSWKTVSQEHENLPSYEAHAPSVQKIMFHKMTCLPSYIRILSCKNNVVFVVTGDFLRGIGFDFQKKNTKI</sequence>
<feature type="compositionally biased region" description="Basic and acidic residues" evidence="1">
    <location>
        <begin position="40"/>
        <end position="58"/>
    </location>
</feature>
<dbReference type="EMBL" id="CAKOFQ010007123">
    <property type="protein sequence ID" value="CAH1991701.1"/>
    <property type="molecule type" value="Genomic_DNA"/>
</dbReference>
<feature type="region of interest" description="Disordered" evidence="1">
    <location>
        <begin position="200"/>
        <end position="221"/>
    </location>
</feature>
<feature type="compositionally biased region" description="Polar residues" evidence="1">
    <location>
        <begin position="13"/>
        <end position="22"/>
    </location>
</feature>
<protein>
    <submittedName>
        <fullName evidence="2">Uncharacterized protein</fullName>
    </submittedName>
</protein>
<dbReference type="Proteomes" id="UP001152888">
    <property type="component" value="Unassembled WGS sequence"/>
</dbReference>
<gene>
    <name evidence="2" type="ORF">ACAOBT_LOCUS20453</name>
</gene>
<reference evidence="2" key="1">
    <citation type="submission" date="2022-03" db="EMBL/GenBank/DDBJ databases">
        <authorList>
            <person name="Sayadi A."/>
        </authorList>
    </citation>
    <scope>NUCLEOTIDE SEQUENCE</scope>
</reference>
<feature type="region of interest" description="Disordered" evidence="1">
    <location>
        <begin position="1"/>
        <end position="82"/>
    </location>
</feature>
<dbReference type="OrthoDB" id="8115787at2759"/>
<organism evidence="2 3">
    <name type="scientific">Acanthoscelides obtectus</name>
    <name type="common">Bean weevil</name>
    <name type="synonym">Bruchus obtectus</name>
    <dbReference type="NCBI Taxonomy" id="200917"/>
    <lineage>
        <taxon>Eukaryota</taxon>
        <taxon>Metazoa</taxon>
        <taxon>Ecdysozoa</taxon>
        <taxon>Arthropoda</taxon>
        <taxon>Hexapoda</taxon>
        <taxon>Insecta</taxon>
        <taxon>Pterygota</taxon>
        <taxon>Neoptera</taxon>
        <taxon>Endopterygota</taxon>
        <taxon>Coleoptera</taxon>
        <taxon>Polyphaga</taxon>
        <taxon>Cucujiformia</taxon>
        <taxon>Chrysomeloidea</taxon>
        <taxon>Chrysomelidae</taxon>
        <taxon>Bruchinae</taxon>
        <taxon>Bruchini</taxon>
        <taxon>Acanthoscelides</taxon>
    </lineage>
</organism>